<reference evidence="6" key="1">
    <citation type="journal article" date="2014" name="Proc. Natl. Acad. Sci. U.S.A.">
        <title>Extensive sampling of basidiomycete genomes demonstrates inadequacy of the white-rot/brown-rot paradigm for wood decay fungi.</title>
        <authorList>
            <person name="Riley R."/>
            <person name="Salamov A.A."/>
            <person name="Brown D.W."/>
            <person name="Nagy L.G."/>
            <person name="Floudas D."/>
            <person name="Held B.W."/>
            <person name="Levasseur A."/>
            <person name="Lombard V."/>
            <person name="Morin E."/>
            <person name="Otillar R."/>
            <person name="Lindquist E.A."/>
            <person name="Sun H."/>
            <person name="LaButti K.M."/>
            <person name="Schmutz J."/>
            <person name="Jabbour D."/>
            <person name="Luo H."/>
            <person name="Baker S.E."/>
            <person name="Pisabarro A.G."/>
            <person name="Walton J.D."/>
            <person name="Blanchette R.A."/>
            <person name="Henrissat B."/>
            <person name="Martin F."/>
            <person name="Cullen D."/>
            <person name="Hibbett D.S."/>
            <person name="Grigoriev I.V."/>
        </authorList>
    </citation>
    <scope>NUCLEOTIDE SEQUENCE [LARGE SCALE GENOMIC DNA]</scope>
    <source>
        <strain evidence="6">MUCL 33604</strain>
    </source>
</reference>
<evidence type="ECO:0000256" key="2">
    <source>
        <dbReference type="ARBA" id="ARBA00022840"/>
    </source>
</evidence>
<dbReference type="HOGENOM" id="CLU_359825_0_0_1"/>
<feature type="region of interest" description="Disordered" evidence="3">
    <location>
        <begin position="343"/>
        <end position="367"/>
    </location>
</feature>
<dbReference type="InParanoid" id="A0A067P9Q7"/>
<dbReference type="AlphaFoldDB" id="A0A067P9Q7"/>
<dbReference type="PROSITE" id="PS50011">
    <property type="entry name" value="PROTEIN_KINASE_DOM"/>
    <property type="match status" value="1"/>
</dbReference>
<evidence type="ECO:0000256" key="1">
    <source>
        <dbReference type="ARBA" id="ARBA00022741"/>
    </source>
</evidence>
<dbReference type="Pfam" id="PF07714">
    <property type="entry name" value="PK_Tyr_Ser-Thr"/>
    <property type="match status" value="1"/>
</dbReference>
<dbReference type="OrthoDB" id="5598737at2759"/>
<dbReference type="GO" id="GO:0005524">
    <property type="term" value="F:ATP binding"/>
    <property type="evidence" value="ECO:0007669"/>
    <property type="project" value="UniProtKB-KW"/>
</dbReference>
<evidence type="ECO:0000313" key="6">
    <source>
        <dbReference type="Proteomes" id="UP000027265"/>
    </source>
</evidence>
<keyword evidence="1" id="KW-0547">Nucleotide-binding</keyword>
<sequence length="778" mass="85416">MLPVRDYAIRNDMIFLVTEWAEYGCLMDYLTPRSQSERCQLASDLAGGLAYIHRSGLIHGGLNGNTILIRKGGTPQFKNCGLVPFFRQAGLLSGLNPYIRFTAPELLSETIHTQASNVFAFGCLIIQIFTGQPPFPYIKDDTKVGLALSMGERPSRPTSPQMILDTTMNDELWCHPYTHAKLPCHLSTFAPPAYRPHAHSPPLYPQPAPKTVLPDDLLTRIVSDIPTSPMDQSGCWMAWMSLAHGALFSEVRAALGQRIGGGTRIGEHVGGGTGVCGGMRIAGGIYLFFLNTSALSVEMSSKTHHRKTSLLRIENSDSLTTPSTTFKSSRLVVEDGKFHKDGARKQAKKSIQNDTLLAPTSSVPQTTPNSSLQALGVHHAAPNTSLLPVAVTALEHEDDLPPPLSVDDVAPPDSDFAVWDSAAIQLLFEAYALSDDMGLPSIRKQVPHTGVLCQGSGPFFVLILFYGYFKTGTTNKICFELVDTTISFGYLEAQTNTGWHIGADLSRFGLFNWNNSMLFTHELLNGFTNAYTASETPFSAYCLTVRRTYLEYGVDNSFCSDDTFVRVWFAFTSLQELESGMICPTCRPSPQIVIADGISLGIHHSHMSTTVAPPTQVLQTSECIKSISSWKARALPAIIQVEIRSFIVKVLEVTVATHFAPTNLLPDNWVTMGQLYPDLSNLISLYIMGGIQSPQYKANRSLIQQIAAPDIVLQLVPYDAIDLLQGVAQSDSEPDWLQSLCPAIGMVIKSYRDHNLPLPWQIRKVAGWLAERATNVYS</sequence>
<dbReference type="InterPro" id="IPR050198">
    <property type="entry name" value="Non-receptor_tyrosine_kinases"/>
</dbReference>
<dbReference type="Gene3D" id="1.10.510.10">
    <property type="entry name" value="Transferase(Phosphotransferase) domain 1"/>
    <property type="match status" value="1"/>
</dbReference>
<dbReference type="Pfam" id="PF18717">
    <property type="entry name" value="CxC4"/>
    <property type="match status" value="1"/>
</dbReference>
<dbReference type="GO" id="GO:0004672">
    <property type="term" value="F:protein kinase activity"/>
    <property type="evidence" value="ECO:0007669"/>
    <property type="project" value="InterPro"/>
</dbReference>
<feature type="domain" description="Protein kinase" evidence="4">
    <location>
        <begin position="1"/>
        <end position="247"/>
    </location>
</feature>
<keyword evidence="2" id="KW-0067">ATP-binding</keyword>
<dbReference type="PANTHER" id="PTHR24418">
    <property type="entry name" value="TYROSINE-PROTEIN KINASE"/>
    <property type="match status" value="1"/>
</dbReference>
<accession>A0A067P9Q7</accession>
<dbReference type="STRING" id="933084.A0A067P9Q7"/>
<dbReference type="InterPro" id="IPR011009">
    <property type="entry name" value="Kinase-like_dom_sf"/>
</dbReference>
<dbReference type="Proteomes" id="UP000027265">
    <property type="component" value="Unassembled WGS sequence"/>
</dbReference>
<feature type="compositionally biased region" description="Polar residues" evidence="3">
    <location>
        <begin position="349"/>
        <end position="367"/>
    </location>
</feature>
<dbReference type="EMBL" id="KL197748">
    <property type="protein sequence ID" value="KDQ51474.1"/>
    <property type="molecule type" value="Genomic_DNA"/>
</dbReference>
<proteinExistence type="predicted"/>
<name>A0A067P9Q7_9AGAM</name>
<dbReference type="SUPFAM" id="SSF56112">
    <property type="entry name" value="Protein kinase-like (PK-like)"/>
    <property type="match status" value="1"/>
</dbReference>
<evidence type="ECO:0000313" key="5">
    <source>
        <dbReference type="EMBL" id="KDQ51474.1"/>
    </source>
</evidence>
<gene>
    <name evidence="5" type="ORF">JAAARDRAFT_199121</name>
</gene>
<organism evidence="5 6">
    <name type="scientific">Jaapia argillacea MUCL 33604</name>
    <dbReference type="NCBI Taxonomy" id="933084"/>
    <lineage>
        <taxon>Eukaryota</taxon>
        <taxon>Fungi</taxon>
        <taxon>Dikarya</taxon>
        <taxon>Basidiomycota</taxon>
        <taxon>Agaricomycotina</taxon>
        <taxon>Agaricomycetes</taxon>
        <taxon>Agaricomycetidae</taxon>
        <taxon>Jaapiales</taxon>
        <taxon>Jaapiaceae</taxon>
        <taxon>Jaapia</taxon>
    </lineage>
</organism>
<evidence type="ECO:0000259" key="4">
    <source>
        <dbReference type="PROSITE" id="PS50011"/>
    </source>
</evidence>
<keyword evidence="6" id="KW-1185">Reference proteome</keyword>
<dbReference type="InterPro" id="IPR001245">
    <property type="entry name" value="Ser-Thr/Tyr_kinase_cat_dom"/>
</dbReference>
<dbReference type="InterPro" id="IPR040648">
    <property type="entry name" value="HMGXB3_CxC4"/>
</dbReference>
<protein>
    <recommendedName>
        <fullName evidence="4">Protein kinase domain-containing protein</fullName>
    </recommendedName>
</protein>
<evidence type="ECO:0000256" key="3">
    <source>
        <dbReference type="SAM" id="MobiDB-lite"/>
    </source>
</evidence>
<dbReference type="InterPro" id="IPR000719">
    <property type="entry name" value="Prot_kinase_dom"/>
</dbReference>